<keyword evidence="10" id="KW-0998">Cell outer membrane</keyword>
<dbReference type="InterPro" id="IPR033900">
    <property type="entry name" value="Gram_neg_porin_domain"/>
</dbReference>
<dbReference type="GO" id="GO:0015288">
    <property type="term" value="F:porin activity"/>
    <property type="evidence" value="ECO:0007669"/>
    <property type="project" value="UniProtKB-KW"/>
</dbReference>
<evidence type="ECO:0000259" key="12">
    <source>
        <dbReference type="Pfam" id="PF13609"/>
    </source>
</evidence>
<organism evidence="13 14">
    <name type="scientific">Ideonella alba</name>
    <dbReference type="NCBI Taxonomy" id="2824118"/>
    <lineage>
        <taxon>Bacteria</taxon>
        <taxon>Pseudomonadati</taxon>
        <taxon>Pseudomonadota</taxon>
        <taxon>Betaproteobacteria</taxon>
        <taxon>Burkholderiales</taxon>
        <taxon>Sphaerotilaceae</taxon>
        <taxon>Ideonella</taxon>
    </lineage>
</organism>
<comment type="caution">
    <text evidence="13">The sequence shown here is derived from an EMBL/GenBank/DDBJ whole genome shotgun (WGS) entry which is preliminary data.</text>
</comment>
<evidence type="ECO:0000256" key="11">
    <source>
        <dbReference type="SAM" id="SignalP"/>
    </source>
</evidence>
<dbReference type="CDD" id="cd00342">
    <property type="entry name" value="gram_neg_porins"/>
    <property type="match status" value="1"/>
</dbReference>
<evidence type="ECO:0000256" key="10">
    <source>
        <dbReference type="ARBA" id="ARBA00023237"/>
    </source>
</evidence>
<name>A0A940Y5T0_9BURK</name>
<comment type="subcellular location">
    <subcellularLocation>
        <location evidence="1">Cell outer membrane</location>
        <topology evidence="1">Multi-pass membrane protein</topology>
    </subcellularLocation>
</comment>
<evidence type="ECO:0000256" key="3">
    <source>
        <dbReference type="ARBA" id="ARBA00022448"/>
    </source>
</evidence>
<keyword evidence="6 11" id="KW-0732">Signal</keyword>
<protein>
    <submittedName>
        <fullName evidence="13">Porin</fullName>
    </submittedName>
</protein>
<dbReference type="GO" id="GO:0009279">
    <property type="term" value="C:cell outer membrane"/>
    <property type="evidence" value="ECO:0007669"/>
    <property type="project" value="UniProtKB-SubCell"/>
</dbReference>
<dbReference type="EMBL" id="JAGQDD010000005">
    <property type="protein sequence ID" value="MBQ0930714.1"/>
    <property type="molecule type" value="Genomic_DNA"/>
</dbReference>
<comment type="subunit">
    <text evidence="2">Homotrimer.</text>
</comment>
<evidence type="ECO:0000256" key="1">
    <source>
        <dbReference type="ARBA" id="ARBA00004571"/>
    </source>
</evidence>
<proteinExistence type="predicted"/>
<keyword evidence="9" id="KW-0472">Membrane</keyword>
<evidence type="ECO:0000256" key="5">
    <source>
        <dbReference type="ARBA" id="ARBA00022692"/>
    </source>
</evidence>
<dbReference type="GO" id="GO:0034220">
    <property type="term" value="P:monoatomic ion transmembrane transport"/>
    <property type="evidence" value="ECO:0007669"/>
    <property type="project" value="InterPro"/>
</dbReference>
<dbReference type="GO" id="GO:0046930">
    <property type="term" value="C:pore complex"/>
    <property type="evidence" value="ECO:0007669"/>
    <property type="project" value="UniProtKB-KW"/>
</dbReference>
<keyword evidence="14" id="KW-1185">Reference proteome</keyword>
<dbReference type="InterPro" id="IPR023614">
    <property type="entry name" value="Porin_dom_sf"/>
</dbReference>
<dbReference type="RefSeq" id="WP_210853719.1">
    <property type="nucleotide sequence ID" value="NZ_JAGQDD010000005.1"/>
</dbReference>
<evidence type="ECO:0000313" key="14">
    <source>
        <dbReference type="Proteomes" id="UP000676246"/>
    </source>
</evidence>
<feature type="domain" description="Porin" evidence="12">
    <location>
        <begin position="8"/>
        <end position="293"/>
    </location>
</feature>
<keyword evidence="7" id="KW-0406">Ion transport</keyword>
<evidence type="ECO:0000256" key="6">
    <source>
        <dbReference type="ARBA" id="ARBA00022729"/>
    </source>
</evidence>
<evidence type="ECO:0000256" key="8">
    <source>
        <dbReference type="ARBA" id="ARBA00023114"/>
    </source>
</evidence>
<dbReference type="Proteomes" id="UP000676246">
    <property type="component" value="Unassembled WGS sequence"/>
</dbReference>
<gene>
    <name evidence="13" type="ORF">KAK03_09450</name>
</gene>
<keyword evidence="8" id="KW-0626">Porin</keyword>
<feature type="chain" id="PRO_5037578463" evidence="11">
    <location>
        <begin position="21"/>
        <end position="317"/>
    </location>
</feature>
<sequence length="317" mass="33297">MKKTLILTALAAATVAPAFAQSSVTVYGRLNVTVESRKIGADTDKGVFNNSSRIGFKGVEDLGGGLKAGFLIEHGFNPATGTAAGTFWGRESNVWLAGSFGKLRLGNMGPTMAYFTTADYISNHNHDTGISSDAFYLYPGRGSNMIAYTSPALGGLTIDAQVAEKRIGDLGRTVVLTGNYEGGPLHLGASYEKDGDHRELGVRGAYDIGAVTVGAYYIRNNDIAGVAGADRTSWRLSGMYTMGATELHLNYGKAGEIGGVANTDATQVTLGVNYNLSKRTKVYGFYTKVNNETAAAYVSGAAGADVSSLALGVRHNF</sequence>
<dbReference type="PRINTS" id="PR00182">
    <property type="entry name" value="ECOLNEIPORIN"/>
</dbReference>
<evidence type="ECO:0000256" key="2">
    <source>
        <dbReference type="ARBA" id="ARBA00011233"/>
    </source>
</evidence>
<feature type="signal peptide" evidence="11">
    <location>
        <begin position="1"/>
        <end position="20"/>
    </location>
</feature>
<dbReference type="InterPro" id="IPR050298">
    <property type="entry name" value="Gram-neg_bact_OMP"/>
</dbReference>
<evidence type="ECO:0000313" key="13">
    <source>
        <dbReference type="EMBL" id="MBQ0930714.1"/>
    </source>
</evidence>
<dbReference type="AlphaFoldDB" id="A0A940Y5T0"/>
<dbReference type="InterPro" id="IPR001702">
    <property type="entry name" value="Porin_Gram-ve"/>
</dbReference>
<dbReference type="Gene3D" id="2.40.160.10">
    <property type="entry name" value="Porin"/>
    <property type="match status" value="1"/>
</dbReference>
<accession>A0A940Y5T0</accession>
<dbReference type="PANTHER" id="PTHR34501">
    <property type="entry name" value="PROTEIN YDDL-RELATED"/>
    <property type="match status" value="1"/>
</dbReference>
<dbReference type="PANTHER" id="PTHR34501:SF9">
    <property type="entry name" value="MAJOR OUTER MEMBRANE PROTEIN P.IA"/>
    <property type="match status" value="1"/>
</dbReference>
<dbReference type="Pfam" id="PF13609">
    <property type="entry name" value="Porin_4"/>
    <property type="match status" value="1"/>
</dbReference>
<dbReference type="InterPro" id="IPR002299">
    <property type="entry name" value="Porin_Neis"/>
</dbReference>
<keyword evidence="3" id="KW-0813">Transport</keyword>
<keyword evidence="4" id="KW-1134">Transmembrane beta strand</keyword>
<reference evidence="13 14" key="1">
    <citation type="submission" date="2021-04" db="EMBL/GenBank/DDBJ databases">
        <title>The genome sequence of Ideonella sp. 3Y2.</title>
        <authorList>
            <person name="Liu Y."/>
        </authorList>
    </citation>
    <scope>NUCLEOTIDE SEQUENCE [LARGE SCALE GENOMIC DNA]</scope>
    <source>
        <strain evidence="13 14">3Y2</strain>
    </source>
</reference>
<dbReference type="SUPFAM" id="SSF56935">
    <property type="entry name" value="Porins"/>
    <property type="match status" value="1"/>
</dbReference>
<evidence type="ECO:0000256" key="7">
    <source>
        <dbReference type="ARBA" id="ARBA00023065"/>
    </source>
</evidence>
<evidence type="ECO:0000256" key="9">
    <source>
        <dbReference type="ARBA" id="ARBA00023136"/>
    </source>
</evidence>
<evidence type="ECO:0000256" key="4">
    <source>
        <dbReference type="ARBA" id="ARBA00022452"/>
    </source>
</evidence>
<dbReference type="PRINTS" id="PR00184">
    <property type="entry name" value="NEISSPPORIN"/>
</dbReference>
<keyword evidence="5" id="KW-0812">Transmembrane</keyword>